<dbReference type="FunFam" id="3.40.640.10:FF:000009">
    <property type="entry name" value="Cystathionine gamma-synthase homolog"/>
    <property type="match status" value="1"/>
</dbReference>
<gene>
    <name evidence="6" type="ORF">SAMN02745136_00845</name>
</gene>
<dbReference type="InterPro" id="IPR015421">
    <property type="entry name" value="PyrdxlP-dep_Trfase_major"/>
</dbReference>
<dbReference type="CDD" id="cd00614">
    <property type="entry name" value="CGS_like"/>
    <property type="match status" value="1"/>
</dbReference>
<evidence type="ECO:0000313" key="7">
    <source>
        <dbReference type="Proteomes" id="UP000184386"/>
    </source>
</evidence>
<dbReference type="PROSITE" id="PS00868">
    <property type="entry name" value="CYS_MET_METAB_PP"/>
    <property type="match status" value="1"/>
</dbReference>
<dbReference type="GO" id="GO:0009086">
    <property type="term" value="P:methionine biosynthetic process"/>
    <property type="evidence" value="ECO:0007669"/>
    <property type="project" value="UniProtKB-ARBA"/>
</dbReference>
<accession>A0A1M6M4Y2</accession>
<dbReference type="OrthoDB" id="9780685at2"/>
<evidence type="ECO:0000256" key="1">
    <source>
        <dbReference type="ARBA" id="ARBA00001933"/>
    </source>
</evidence>
<comment type="cofactor">
    <cofactor evidence="1 5">
        <name>pyridoxal 5'-phosphate</name>
        <dbReference type="ChEBI" id="CHEBI:597326"/>
    </cofactor>
</comment>
<name>A0A1M6M4Y2_9FIRM</name>
<proteinExistence type="inferred from homology"/>
<dbReference type="InterPro" id="IPR054542">
    <property type="entry name" value="Cys_met_metab_PP"/>
</dbReference>
<keyword evidence="7" id="KW-1185">Reference proteome</keyword>
<dbReference type="InterPro" id="IPR015424">
    <property type="entry name" value="PyrdxlP-dep_Trfase"/>
</dbReference>
<dbReference type="PIRSF" id="PIRSF001434">
    <property type="entry name" value="CGS"/>
    <property type="match status" value="1"/>
</dbReference>
<reference evidence="6 7" key="1">
    <citation type="submission" date="2016-11" db="EMBL/GenBank/DDBJ databases">
        <authorList>
            <person name="Jaros S."/>
            <person name="Januszkiewicz K."/>
            <person name="Wedrychowicz H."/>
        </authorList>
    </citation>
    <scope>NUCLEOTIDE SEQUENCE [LARGE SCALE GENOMIC DNA]</scope>
    <source>
        <strain evidence="6 7">DSM 15929</strain>
    </source>
</reference>
<dbReference type="SUPFAM" id="SSF53383">
    <property type="entry name" value="PLP-dependent transferases"/>
    <property type="match status" value="1"/>
</dbReference>
<dbReference type="GO" id="GO:0016846">
    <property type="term" value="F:carbon-sulfur lyase activity"/>
    <property type="evidence" value="ECO:0007669"/>
    <property type="project" value="TreeGrafter"/>
</dbReference>
<dbReference type="Pfam" id="PF01053">
    <property type="entry name" value="Cys_Met_Meta_PP"/>
    <property type="match status" value="1"/>
</dbReference>
<feature type="modified residue" description="N6-(pyridoxal phosphate)lysine" evidence="4">
    <location>
        <position position="195"/>
    </location>
</feature>
<dbReference type="RefSeq" id="WP_073273258.1">
    <property type="nucleotide sequence ID" value="NZ_FRAC01000007.1"/>
</dbReference>
<keyword evidence="3 4" id="KW-0663">Pyridoxal phosphate</keyword>
<dbReference type="GO" id="GO:0030170">
    <property type="term" value="F:pyridoxal phosphate binding"/>
    <property type="evidence" value="ECO:0007669"/>
    <property type="project" value="InterPro"/>
</dbReference>
<dbReference type="Gene3D" id="3.90.1150.10">
    <property type="entry name" value="Aspartate Aminotransferase, domain 1"/>
    <property type="match status" value="1"/>
</dbReference>
<dbReference type="Gene3D" id="3.40.640.10">
    <property type="entry name" value="Type I PLP-dependent aspartate aminotransferase-like (Major domain)"/>
    <property type="match status" value="1"/>
</dbReference>
<dbReference type="EMBL" id="FRAC01000007">
    <property type="protein sequence ID" value="SHJ78502.1"/>
    <property type="molecule type" value="Genomic_DNA"/>
</dbReference>
<evidence type="ECO:0000256" key="3">
    <source>
        <dbReference type="ARBA" id="ARBA00022898"/>
    </source>
</evidence>
<dbReference type="STRING" id="1121322.SAMN02745136_00845"/>
<dbReference type="AlphaFoldDB" id="A0A1M6M4Y2"/>
<dbReference type="GO" id="GO:0019346">
    <property type="term" value="P:transsulfuration"/>
    <property type="evidence" value="ECO:0007669"/>
    <property type="project" value="InterPro"/>
</dbReference>
<evidence type="ECO:0000313" key="6">
    <source>
        <dbReference type="EMBL" id="SHJ78502.1"/>
    </source>
</evidence>
<evidence type="ECO:0000256" key="2">
    <source>
        <dbReference type="ARBA" id="ARBA00009077"/>
    </source>
</evidence>
<evidence type="ECO:0000256" key="4">
    <source>
        <dbReference type="PIRSR" id="PIRSR001434-2"/>
    </source>
</evidence>
<dbReference type="GO" id="GO:0005737">
    <property type="term" value="C:cytoplasm"/>
    <property type="evidence" value="ECO:0007669"/>
    <property type="project" value="TreeGrafter"/>
</dbReference>
<protein>
    <submittedName>
        <fullName evidence="6">Cystathionine gamma-synthase</fullName>
    </submittedName>
</protein>
<dbReference type="Proteomes" id="UP000184386">
    <property type="component" value="Unassembled WGS sequence"/>
</dbReference>
<dbReference type="FunFam" id="3.90.1150.10:FF:000033">
    <property type="entry name" value="Cystathionine gamma-synthase"/>
    <property type="match status" value="1"/>
</dbReference>
<evidence type="ECO:0000256" key="5">
    <source>
        <dbReference type="RuleBase" id="RU362118"/>
    </source>
</evidence>
<dbReference type="PANTHER" id="PTHR11808:SF90">
    <property type="entry name" value="CYSTATHIONINE GAMMA-SYNTHASE"/>
    <property type="match status" value="1"/>
</dbReference>
<sequence length="377" mass="41828">MDFTTRCIHGAANNTHNTGAVSVPIYQSATFAHPGIGQSTGYDYSRLQNPTREHLEKVIANLEEGVDALAFSTGMAAITALMELFSIGDHIIASEDLYGGTVRLFDNINKKNGIVFDYLDTSDLPKLRSLIRKETKAIYIETPTNPMMQVTDIREVAAIAREHNLLVIVDNTFLTPYFQRPLTLGADIVIHSGTKYLSGHNDTLAGFLVTNKADLSEKLRFIYKTTGACLAPFDCWLLIRGIKTLAVRMERQEENAKKIAAFLSSQEKVRKVYFIGLPDHPGIDISKKQATGFGSMISFEVDTEDTAKQVLERVSLILFAESLGGTETLITYPMIQTHADVPINERLQRGINERLLRMSVGLEDADDLIEDLKQALS</sequence>
<dbReference type="InterPro" id="IPR015422">
    <property type="entry name" value="PyrdxlP-dep_Trfase_small"/>
</dbReference>
<comment type="similarity">
    <text evidence="2 5">Belongs to the trans-sulfuration enzymes family.</text>
</comment>
<dbReference type="InterPro" id="IPR000277">
    <property type="entry name" value="Cys/Met-Metab_PyrdxlP-dep_enz"/>
</dbReference>
<dbReference type="PANTHER" id="PTHR11808">
    <property type="entry name" value="TRANS-SULFURATION ENZYME FAMILY MEMBER"/>
    <property type="match status" value="1"/>
</dbReference>
<organism evidence="6 7">
    <name type="scientific">Anaerocolumna jejuensis DSM 15929</name>
    <dbReference type="NCBI Taxonomy" id="1121322"/>
    <lineage>
        <taxon>Bacteria</taxon>
        <taxon>Bacillati</taxon>
        <taxon>Bacillota</taxon>
        <taxon>Clostridia</taxon>
        <taxon>Lachnospirales</taxon>
        <taxon>Lachnospiraceae</taxon>
        <taxon>Anaerocolumna</taxon>
    </lineage>
</organism>